<feature type="region of interest" description="Disordered" evidence="1">
    <location>
        <begin position="1"/>
        <end position="36"/>
    </location>
</feature>
<dbReference type="AlphaFoldDB" id="A0A6A6R212"/>
<evidence type="ECO:0000259" key="2">
    <source>
        <dbReference type="Pfam" id="PF10444"/>
    </source>
</evidence>
<feature type="compositionally biased region" description="Low complexity" evidence="1">
    <location>
        <begin position="131"/>
        <end position="145"/>
    </location>
</feature>
<feature type="region of interest" description="Disordered" evidence="1">
    <location>
        <begin position="131"/>
        <end position="233"/>
    </location>
</feature>
<gene>
    <name evidence="3" type="ORF">BU16DRAFT_579679</name>
</gene>
<accession>A0A6A6R212</accession>
<proteinExistence type="predicted"/>
<protein>
    <recommendedName>
        <fullName evidence="2">Borealin N-terminal domain-containing protein</fullName>
    </recommendedName>
</protein>
<feature type="domain" description="Borealin N-terminal" evidence="2">
    <location>
        <begin position="46"/>
        <end position="102"/>
    </location>
</feature>
<dbReference type="InterPro" id="IPR018851">
    <property type="entry name" value="Borealin_N"/>
</dbReference>
<evidence type="ECO:0000256" key="1">
    <source>
        <dbReference type="SAM" id="MobiDB-lite"/>
    </source>
</evidence>
<name>A0A6A6R212_9PEZI</name>
<feature type="compositionally biased region" description="Basic residues" evidence="1">
    <location>
        <begin position="1"/>
        <end position="11"/>
    </location>
</feature>
<reference evidence="3" key="1">
    <citation type="journal article" date="2020" name="Stud. Mycol.">
        <title>101 Dothideomycetes genomes: a test case for predicting lifestyles and emergence of pathogens.</title>
        <authorList>
            <person name="Haridas S."/>
            <person name="Albert R."/>
            <person name="Binder M."/>
            <person name="Bloem J."/>
            <person name="Labutti K."/>
            <person name="Salamov A."/>
            <person name="Andreopoulos B."/>
            <person name="Baker S."/>
            <person name="Barry K."/>
            <person name="Bills G."/>
            <person name="Bluhm B."/>
            <person name="Cannon C."/>
            <person name="Castanera R."/>
            <person name="Culley D."/>
            <person name="Daum C."/>
            <person name="Ezra D."/>
            <person name="Gonzalez J."/>
            <person name="Henrissat B."/>
            <person name="Kuo A."/>
            <person name="Liang C."/>
            <person name="Lipzen A."/>
            <person name="Lutzoni F."/>
            <person name="Magnuson J."/>
            <person name="Mondo S."/>
            <person name="Nolan M."/>
            <person name="Ohm R."/>
            <person name="Pangilinan J."/>
            <person name="Park H.-J."/>
            <person name="Ramirez L."/>
            <person name="Alfaro M."/>
            <person name="Sun H."/>
            <person name="Tritt A."/>
            <person name="Yoshinaga Y."/>
            <person name="Zwiers L.-H."/>
            <person name="Turgeon B."/>
            <person name="Goodwin S."/>
            <person name="Spatafora J."/>
            <person name="Crous P."/>
            <person name="Grigoriev I."/>
        </authorList>
    </citation>
    <scope>NUCLEOTIDE SEQUENCE</scope>
    <source>
        <strain evidence="3">CBS 269.34</strain>
    </source>
</reference>
<organism evidence="3 4">
    <name type="scientific">Lophium mytilinum</name>
    <dbReference type="NCBI Taxonomy" id="390894"/>
    <lineage>
        <taxon>Eukaryota</taxon>
        <taxon>Fungi</taxon>
        <taxon>Dikarya</taxon>
        <taxon>Ascomycota</taxon>
        <taxon>Pezizomycotina</taxon>
        <taxon>Dothideomycetes</taxon>
        <taxon>Pleosporomycetidae</taxon>
        <taxon>Mytilinidiales</taxon>
        <taxon>Mytilinidiaceae</taxon>
        <taxon>Lophium</taxon>
    </lineage>
</organism>
<dbReference type="EMBL" id="MU004185">
    <property type="protein sequence ID" value="KAF2498579.1"/>
    <property type="molecule type" value="Genomic_DNA"/>
</dbReference>
<keyword evidence="4" id="KW-1185">Reference proteome</keyword>
<dbReference type="OrthoDB" id="2392550at2759"/>
<dbReference type="Pfam" id="PF10444">
    <property type="entry name" value="Nbl1_Borealin_N"/>
    <property type="match status" value="1"/>
</dbReference>
<sequence length="233" mass="25476">MAPVRAKKQPKARVPSKTVRMRSPTPMKTPERSPIKERKAAISEAQKQALIDNLRLEITERARKLRAQYAIHAQGLRSRLEMRVNRIPRALRQMNIVDLLDQIHASQQPALPAPAPVQDPVRKTTRAPAAKAPAVQIAAPVQKAPAPAPKTRAIGRPLTRVAKPASKPTPAANPVAPTKRPTVGRPAKRTSSEMNKENVVQEIKVARKRAKAEPPVPAAAPAAGRGRVLRMRK</sequence>
<dbReference type="Proteomes" id="UP000799750">
    <property type="component" value="Unassembled WGS sequence"/>
</dbReference>
<evidence type="ECO:0000313" key="3">
    <source>
        <dbReference type="EMBL" id="KAF2498579.1"/>
    </source>
</evidence>
<evidence type="ECO:0000313" key="4">
    <source>
        <dbReference type="Proteomes" id="UP000799750"/>
    </source>
</evidence>